<dbReference type="eggNOG" id="ENOG502STUW">
    <property type="taxonomic scope" value="Eukaryota"/>
</dbReference>
<evidence type="ECO:0000313" key="1">
    <source>
        <dbReference type="EMBL" id="KTB37445.1"/>
    </source>
</evidence>
<protein>
    <recommendedName>
        <fullName evidence="3">F-box domain-containing protein</fullName>
    </recommendedName>
</protein>
<dbReference type="SUPFAM" id="SSF52047">
    <property type="entry name" value="RNI-like"/>
    <property type="match status" value="1"/>
</dbReference>
<gene>
    <name evidence="1" type="ORF">WG66_9929</name>
</gene>
<evidence type="ECO:0000313" key="2">
    <source>
        <dbReference type="Proteomes" id="UP000054988"/>
    </source>
</evidence>
<dbReference type="InterPro" id="IPR032675">
    <property type="entry name" value="LRR_dom_sf"/>
</dbReference>
<name>A0A0W0FMB5_MONRR</name>
<dbReference type="AlphaFoldDB" id="A0A0W0FMB5"/>
<dbReference type="Proteomes" id="UP000054988">
    <property type="component" value="Unassembled WGS sequence"/>
</dbReference>
<proteinExistence type="predicted"/>
<dbReference type="Gene3D" id="3.80.10.10">
    <property type="entry name" value="Ribonuclease Inhibitor"/>
    <property type="match status" value="1"/>
</dbReference>
<dbReference type="EMBL" id="LATX01001846">
    <property type="protein sequence ID" value="KTB37445.1"/>
    <property type="molecule type" value="Genomic_DNA"/>
</dbReference>
<sequence>MVEIHTHLHETTRTGILSLPFEILGVVCGHCTSYNADAPLILSLVNRTFHAVVHGTPRAWSKLKLSQSQGSERSLVRKAGLWFARACECGLDLFVDITGDQTLPFLIAFLSHHRENILTLNVQSTTELKAYDFLDAIFPSKPTSCPTHPAHLRNLRLRITSDITQAAPSSWSPVWNSFDRFPGLRSLKLTNHILPALPTPNLSSLHTLCILRPLRAPPLATHKIARLIRSAPMLEVLEVDTRISVTPGVEGGIETNRLQKLSLRTNNLPSVLSLVAPATLEELRLIDLDGRRVGAAFQLGAAVKRISLGRLRSLEVSGVSFTSNGAENWQWCINHMGKLESMSISDFHGDSSNLVSLLTAGACSDLRYVCLSGLKALSPLQKLKMARPDVTVEWETVASRTRVFEIGVGSPSSMFEIQREAEQEGQVKNVIGHCSGEIRMNDIDEFW</sequence>
<organism evidence="1 2">
    <name type="scientific">Moniliophthora roreri</name>
    <name type="common">Frosty pod rot fungus</name>
    <name type="synonym">Monilia roreri</name>
    <dbReference type="NCBI Taxonomy" id="221103"/>
    <lineage>
        <taxon>Eukaryota</taxon>
        <taxon>Fungi</taxon>
        <taxon>Dikarya</taxon>
        <taxon>Basidiomycota</taxon>
        <taxon>Agaricomycotina</taxon>
        <taxon>Agaricomycetes</taxon>
        <taxon>Agaricomycetidae</taxon>
        <taxon>Agaricales</taxon>
        <taxon>Marasmiineae</taxon>
        <taxon>Marasmiaceae</taxon>
        <taxon>Moniliophthora</taxon>
    </lineage>
</organism>
<accession>A0A0W0FMB5</accession>
<evidence type="ECO:0008006" key="3">
    <source>
        <dbReference type="Google" id="ProtNLM"/>
    </source>
</evidence>
<reference evidence="1 2" key="1">
    <citation type="submission" date="2015-12" db="EMBL/GenBank/DDBJ databases">
        <title>Draft genome sequence of Moniliophthora roreri, the causal agent of frosty pod rot of cacao.</title>
        <authorList>
            <person name="Aime M.C."/>
            <person name="Diaz-Valderrama J.R."/>
            <person name="Kijpornyongpan T."/>
            <person name="Phillips-Mora W."/>
        </authorList>
    </citation>
    <scope>NUCLEOTIDE SEQUENCE [LARGE SCALE GENOMIC DNA]</scope>
    <source>
        <strain evidence="1 2">MCA 2952</strain>
    </source>
</reference>
<comment type="caution">
    <text evidence="1">The sequence shown here is derived from an EMBL/GenBank/DDBJ whole genome shotgun (WGS) entry which is preliminary data.</text>
</comment>